<dbReference type="Proteomes" id="UP000095713">
    <property type="component" value="Unassembled WGS sequence"/>
</dbReference>
<comment type="caution">
    <text evidence="2">The sequence shown here is derived from an EMBL/GenBank/DDBJ whole genome shotgun (WGS) entry which is preliminary data.</text>
</comment>
<dbReference type="AlphaFoldDB" id="A0A1E5T7K4"/>
<accession>A0A1E5T7K4</accession>
<feature type="signal peptide" evidence="1">
    <location>
        <begin position="1"/>
        <end position="20"/>
    </location>
</feature>
<feature type="chain" id="PRO_5009186093" evidence="1">
    <location>
        <begin position="21"/>
        <end position="179"/>
    </location>
</feature>
<protein>
    <submittedName>
        <fullName evidence="2">Uncharacterized protein</fullName>
    </submittedName>
</protein>
<dbReference type="EMBL" id="MDJD01000048">
    <property type="protein sequence ID" value="OEK07359.1"/>
    <property type="molecule type" value="Genomic_DNA"/>
</dbReference>
<evidence type="ECO:0000313" key="3">
    <source>
        <dbReference type="Proteomes" id="UP000095713"/>
    </source>
</evidence>
<organism evidence="2 3">
    <name type="scientific">Flavivirga aquatica</name>
    <dbReference type="NCBI Taxonomy" id="1849968"/>
    <lineage>
        <taxon>Bacteria</taxon>
        <taxon>Pseudomonadati</taxon>
        <taxon>Bacteroidota</taxon>
        <taxon>Flavobacteriia</taxon>
        <taxon>Flavobacteriales</taxon>
        <taxon>Flavobacteriaceae</taxon>
        <taxon>Flavivirga</taxon>
    </lineage>
</organism>
<dbReference type="STRING" id="1849968.A8C32_18150"/>
<evidence type="ECO:0000256" key="1">
    <source>
        <dbReference type="SAM" id="SignalP"/>
    </source>
</evidence>
<proteinExistence type="predicted"/>
<name>A0A1E5T7K4_9FLAO</name>
<keyword evidence="1" id="KW-0732">Signal</keyword>
<keyword evidence="3" id="KW-1185">Reference proteome</keyword>
<dbReference type="OrthoDB" id="1254387at2"/>
<reference evidence="2 3" key="1">
    <citation type="submission" date="2016-05" db="EMBL/GenBank/DDBJ databases">
        <title>Draft Genome Sequence of Algibacter sp. Strain SK-16 Isolated from the Surface Water of Aburatsubo Inlet.</title>
        <authorList>
            <person name="Wong S.-K."/>
            <person name="Yoshizawa S."/>
            <person name="Nakajima Y."/>
            <person name="Ogura Y."/>
            <person name="Tetsuya H."/>
            <person name="Hamasaki K."/>
        </authorList>
    </citation>
    <scope>NUCLEOTIDE SEQUENCE [LARGE SCALE GENOMIC DNA]</scope>
    <source>
        <strain evidence="2 3">SK-16</strain>
    </source>
</reference>
<gene>
    <name evidence="2" type="ORF">A8C32_18150</name>
</gene>
<evidence type="ECO:0000313" key="2">
    <source>
        <dbReference type="EMBL" id="OEK07359.1"/>
    </source>
</evidence>
<sequence>MKVKLFYIAFFLFCSVKSIAQQFPVLVDPGSMTGSVLSWSLYSMLSTEDKNNRKKIIAFKKDLAKRHLYLVEGAIVVNKINREISNCKERYRQLEHRNKSLSFLSYSKKKINNKMLNLVNVMLENINKGLKNQRALEVLYGEKLNLLQNTMKSLTEIYRVLDVVEDNIEKTKLYNRIFN</sequence>
<dbReference type="RefSeq" id="WP_069830848.1">
    <property type="nucleotide sequence ID" value="NZ_MDJD01000048.1"/>
</dbReference>